<comment type="caution">
    <text evidence="2">The sequence shown here is derived from an EMBL/GenBank/DDBJ whole genome shotgun (WGS) entry which is preliminary data.</text>
</comment>
<dbReference type="Proteomes" id="UP001430614">
    <property type="component" value="Unassembled WGS sequence"/>
</dbReference>
<keyword evidence="1" id="KW-1133">Transmembrane helix</keyword>
<dbReference type="EMBL" id="JAJITC010000001">
    <property type="protein sequence ID" value="MCC8400653.1"/>
    <property type="molecule type" value="Genomic_DNA"/>
</dbReference>
<proteinExistence type="predicted"/>
<keyword evidence="1" id="KW-0472">Membrane</keyword>
<dbReference type="Pfam" id="PF06149">
    <property type="entry name" value="DUF969"/>
    <property type="match status" value="1"/>
</dbReference>
<protein>
    <submittedName>
        <fullName evidence="2">DUF969 domain-containing protein</fullName>
    </submittedName>
</protein>
<feature type="transmembrane region" description="Helical" evidence="1">
    <location>
        <begin position="55"/>
        <end position="74"/>
    </location>
</feature>
<feature type="transmembrane region" description="Helical" evidence="1">
    <location>
        <begin position="20"/>
        <end position="43"/>
    </location>
</feature>
<accession>A0ABS8K7D1</accession>
<gene>
    <name evidence="2" type="ORF">LJ655_01880</name>
</gene>
<feature type="transmembrane region" description="Helical" evidence="1">
    <location>
        <begin position="94"/>
        <end position="112"/>
    </location>
</feature>
<keyword evidence="3" id="KW-1185">Reference proteome</keyword>
<dbReference type="InterPro" id="IPR010374">
    <property type="entry name" value="DUF969"/>
</dbReference>
<name>A0ABS8K7D1_9BURK</name>
<evidence type="ECO:0000256" key="1">
    <source>
        <dbReference type="SAM" id="Phobius"/>
    </source>
</evidence>
<keyword evidence="1" id="KW-0812">Transmembrane</keyword>
<evidence type="ECO:0000313" key="2">
    <source>
        <dbReference type="EMBL" id="MCC8400653.1"/>
    </source>
</evidence>
<dbReference type="RefSeq" id="WP_230559561.1">
    <property type="nucleotide sequence ID" value="NZ_JAJITC010000001.1"/>
</dbReference>
<organism evidence="2 3">
    <name type="scientific">Paraburkholderia translucens</name>
    <dbReference type="NCBI Taxonomy" id="2886945"/>
    <lineage>
        <taxon>Bacteria</taxon>
        <taxon>Pseudomonadati</taxon>
        <taxon>Pseudomonadota</taxon>
        <taxon>Betaproteobacteria</taxon>
        <taxon>Burkholderiales</taxon>
        <taxon>Burkholderiaceae</taxon>
        <taxon>Paraburkholderia</taxon>
    </lineage>
</organism>
<reference evidence="2 3" key="1">
    <citation type="submission" date="2021-11" db="EMBL/GenBank/DDBJ databases">
        <authorList>
            <person name="Oh E.-T."/>
            <person name="Kim S.-B."/>
        </authorList>
    </citation>
    <scope>NUCLEOTIDE SEQUENCE [LARGE SCALE GENOMIC DNA]</scope>
    <source>
        <strain evidence="2 3">MMS20-SJTN17</strain>
    </source>
</reference>
<sequence>MWVLMGVPIVVLGFALRFNALLVVTVAGVATGMAGGLHTVEIVSAFGKAFADNRYMGLIWLTLPVIALLERNGLKEQARNLISRLHAATAGRVLMLYFVIRQVTAALGLTSLGGHAQMVRPLIAPMAEAAAANRHGDLPDQVRQQIRANASAVDNIAVFFGEDIFIAIQSILLIKGFLEQNGVAVEPLHVSVWAIPTAIAALLIHMTRLILLDRNLSHKMSAFRLSAARS</sequence>
<evidence type="ECO:0000313" key="3">
    <source>
        <dbReference type="Proteomes" id="UP001430614"/>
    </source>
</evidence>
<feature type="transmembrane region" description="Helical" evidence="1">
    <location>
        <begin position="190"/>
        <end position="211"/>
    </location>
</feature>